<evidence type="ECO:0000313" key="10">
    <source>
        <dbReference type="Proteomes" id="UP000076490"/>
    </source>
</evidence>
<evidence type="ECO:0000256" key="6">
    <source>
        <dbReference type="ARBA" id="ARBA00023277"/>
    </source>
</evidence>
<dbReference type="InterPro" id="IPR010737">
    <property type="entry name" value="4-carb_acid_sugar_kinase_N"/>
</dbReference>
<dbReference type="AlphaFoldDB" id="A0A165H7I2"/>
<dbReference type="OrthoDB" id="153193at2"/>
<evidence type="ECO:0000313" key="9">
    <source>
        <dbReference type="EMBL" id="KZE39015.1"/>
    </source>
</evidence>
<evidence type="ECO:0000256" key="5">
    <source>
        <dbReference type="ARBA" id="ARBA00022840"/>
    </source>
</evidence>
<dbReference type="Pfam" id="PF17042">
    <property type="entry name" value="NBD_C"/>
    <property type="match status" value="1"/>
</dbReference>
<gene>
    <name evidence="9" type="ORF">AV656_08960</name>
</gene>
<dbReference type="InterPro" id="IPR037051">
    <property type="entry name" value="4-carb_acid_sugar_kinase_N_sf"/>
</dbReference>
<organism evidence="9 10">
    <name type="scientific">Bhargavaea cecembensis</name>
    <dbReference type="NCBI Taxonomy" id="394098"/>
    <lineage>
        <taxon>Bacteria</taxon>
        <taxon>Bacillati</taxon>
        <taxon>Bacillota</taxon>
        <taxon>Bacilli</taxon>
        <taxon>Bacillales</taxon>
        <taxon>Caryophanaceae</taxon>
        <taxon>Bhargavaea</taxon>
    </lineage>
</organism>
<dbReference type="SUPFAM" id="SSF142764">
    <property type="entry name" value="YgbK-like"/>
    <property type="match status" value="1"/>
</dbReference>
<sequence length="473" mass="52352">MATPNEIAEQLPAYGPELEQLWKQERESFDQKIIVLDDDPTGVQTVHNIPVFTDWSEKTIRAVFSEERQMVFILTNSRAFSEDQTRQVHQDIAERVALISKETGKPFLIISRGDSTLRGHYPLETETLRDTLEQNLPEAIDGEILLPFFKEGGRETIGDVHYVKSGDTYVPAGETEFAKDRMFGYKSSDLKDYVEEKTSGAFKAEDVLSVTLDELRSLDLDSVTDKLMSLKGFGKIVVNAVDEEDVRAFSIALLRAMKQGKRFIFRTAAAFTKVIGDVPSKPVLTKEELVSEESGGHGGLIIVGSHVKKTTEQLEQLKTLDNIRFIEFQVKLVADPEQFKEEIARIQDAVNTSIAEGTSVCVYTSRERLDLGDGREEEELAQSVKISEAVTTFVRNCDPQPAYVIAKGGITSSDVGTKGLGVKKAEVLGQAAPGVPVWKTGKESVFPEIPYIIFPGNVGNADTLKTVVARLES</sequence>
<evidence type="ECO:0000259" key="7">
    <source>
        <dbReference type="Pfam" id="PF07005"/>
    </source>
</evidence>
<keyword evidence="6" id="KW-0119">Carbohydrate metabolism</keyword>
<keyword evidence="4" id="KW-0418">Kinase</keyword>
<feature type="domain" description="Four-carbon acid sugar kinase N-terminal" evidence="7">
    <location>
        <begin position="33"/>
        <end position="273"/>
    </location>
</feature>
<protein>
    <submittedName>
        <fullName evidence="9">Hydroxyacid dehydrogenase</fullName>
    </submittedName>
</protein>
<dbReference type="GO" id="GO:0016301">
    <property type="term" value="F:kinase activity"/>
    <property type="evidence" value="ECO:0007669"/>
    <property type="project" value="UniProtKB-KW"/>
</dbReference>
<evidence type="ECO:0000256" key="2">
    <source>
        <dbReference type="ARBA" id="ARBA00022679"/>
    </source>
</evidence>
<comment type="caution">
    <text evidence="9">The sequence shown here is derived from an EMBL/GenBank/DDBJ whole genome shotgun (WGS) entry which is preliminary data.</text>
</comment>
<keyword evidence="2" id="KW-0808">Transferase</keyword>
<evidence type="ECO:0000256" key="1">
    <source>
        <dbReference type="ARBA" id="ARBA00005715"/>
    </source>
</evidence>
<proteinExistence type="inferred from homology"/>
<dbReference type="EMBL" id="LQNT01000009">
    <property type="protein sequence ID" value="KZE39015.1"/>
    <property type="molecule type" value="Genomic_DNA"/>
</dbReference>
<dbReference type="RefSeq" id="WP_063181119.1">
    <property type="nucleotide sequence ID" value="NZ_LQNT01000009.1"/>
</dbReference>
<evidence type="ECO:0000256" key="3">
    <source>
        <dbReference type="ARBA" id="ARBA00022741"/>
    </source>
</evidence>
<dbReference type="Gene3D" id="3.40.50.10840">
    <property type="entry name" value="Putative sugar-binding, N-terminal domain"/>
    <property type="match status" value="1"/>
</dbReference>
<accession>A0A165H7I2</accession>
<dbReference type="Proteomes" id="UP000076490">
    <property type="component" value="Unassembled WGS sequence"/>
</dbReference>
<dbReference type="GO" id="GO:0005524">
    <property type="term" value="F:ATP binding"/>
    <property type="evidence" value="ECO:0007669"/>
    <property type="project" value="UniProtKB-KW"/>
</dbReference>
<keyword evidence="3" id="KW-0547">Nucleotide-binding</keyword>
<name>A0A165H7I2_9BACL</name>
<reference evidence="9 10" key="1">
    <citation type="submission" date="2016-01" db="EMBL/GenBank/DDBJ databases">
        <title>Whole genome sequencing of Bhargavaea cecembensis T14.</title>
        <authorList>
            <person name="Hong K.W."/>
        </authorList>
    </citation>
    <scope>NUCLEOTIDE SEQUENCE [LARGE SCALE GENOMIC DNA]</scope>
    <source>
        <strain evidence="9 10">T14</strain>
    </source>
</reference>
<dbReference type="InterPro" id="IPR031475">
    <property type="entry name" value="NBD_C"/>
</dbReference>
<feature type="domain" description="Four-carbon acid sugar kinase nucleotide binding" evidence="8">
    <location>
        <begin position="300"/>
        <end position="464"/>
    </location>
</feature>
<evidence type="ECO:0000259" key="8">
    <source>
        <dbReference type="Pfam" id="PF17042"/>
    </source>
</evidence>
<dbReference type="Gene3D" id="3.40.980.20">
    <property type="entry name" value="Four-carbon acid sugar kinase, nucleotide binding domain"/>
    <property type="match status" value="1"/>
</dbReference>
<dbReference type="InterPro" id="IPR042213">
    <property type="entry name" value="NBD_C_sf"/>
</dbReference>
<keyword evidence="5" id="KW-0067">ATP-binding</keyword>
<evidence type="ECO:0000256" key="4">
    <source>
        <dbReference type="ARBA" id="ARBA00022777"/>
    </source>
</evidence>
<dbReference type="Pfam" id="PF07005">
    <property type="entry name" value="SBD_N"/>
    <property type="match status" value="1"/>
</dbReference>
<comment type="similarity">
    <text evidence="1">Belongs to the four-carbon acid sugar kinase family.</text>
</comment>